<dbReference type="GO" id="GO:0016811">
    <property type="term" value="F:hydrolase activity, acting on carbon-nitrogen (but not peptide) bonds, in linear amides"/>
    <property type="evidence" value="ECO:0007669"/>
    <property type="project" value="UniProtKB-ARBA"/>
</dbReference>
<protein>
    <submittedName>
        <fullName evidence="3">Carbon-nitrogen hydrolase family protein</fullName>
    </submittedName>
</protein>
<dbReference type="PROSITE" id="PS50263">
    <property type="entry name" value="CN_HYDROLASE"/>
    <property type="match status" value="1"/>
</dbReference>
<dbReference type="AlphaFoldDB" id="Q2LUZ0"/>
<gene>
    <name evidence="3" type="ORF">SYN_00478</name>
</gene>
<keyword evidence="4" id="KW-1185">Reference proteome</keyword>
<dbReference type="KEGG" id="sat:SYN_00478"/>
<dbReference type="HOGENOM" id="CLU_030130_3_1_7"/>
<feature type="domain" description="CN hydrolase" evidence="2">
    <location>
        <begin position="1"/>
        <end position="237"/>
    </location>
</feature>
<dbReference type="FunCoup" id="Q2LUZ0">
    <property type="interactions" value="74"/>
</dbReference>
<dbReference type="Gene3D" id="3.60.110.10">
    <property type="entry name" value="Carbon-nitrogen hydrolase"/>
    <property type="match status" value="1"/>
</dbReference>
<evidence type="ECO:0000256" key="1">
    <source>
        <dbReference type="ARBA" id="ARBA00022801"/>
    </source>
</evidence>
<dbReference type="STRING" id="56780.SYN_00478"/>
<dbReference type="InParanoid" id="Q2LUZ0"/>
<dbReference type="eggNOG" id="COG0388">
    <property type="taxonomic scope" value="Bacteria"/>
</dbReference>
<keyword evidence="1 3" id="KW-0378">Hydrolase</keyword>
<dbReference type="PANTHER" id="PTHR43674:SF2">
    <property type="entry name" value="BETA-UREIDOPROPIONASE"/>
    <property type="match status" value="1"/>
</dbReference>
<organism evidence="3 4">
    <name type="scientific">Syntrophus aciditrophicus (strain SB)</name>
    <dbReference type="NCBI Taxonomy" id="56780"/>
    <lineage>
        <taxon>Bacteria</taxon>
        <taxon>Pseudomonadati</taxon>
        <taxon>Thermodesulfobacteriota</taxon>
        <taxon>Syntrophia</taxon>
        <taxon>Syntrophales</taxon>
        <taxon>Syntrophaceae</taxon>
        <taxon>Syntrophus</taxon>
    </lineage>
</organism>
<dbReference type="EMBL" id="CP000252">
    <property type="protein sequence ID" value="ABC77897.1"/>
    <property type="molecule type" value="Genomic_DNA"/>
</dbReference>
<evidence type="ECO:0000259" key="2">
    <source>
        <dbReference type="PROSITE" id="PS50263"/>
    </source>
</evidence>
<evidence type="ECO:0000313" key="4">
    <source>
        <dbReference type="Proteomes" id="UP000001933"/>
    </source>
</evidence>
<dbReference type="Pfam" id="PF00795">
    <property type="entry name" value="CN_hydrolase"/>
    <property type="match status" value="1"/>
</dbReference>
<evidence type="ECO:0000313" key="3">
    <source>
        <dbReference type="EMBL" id="ABC77897.1"/>
    </source>
</evidence>
<dbReference type="InterPro" id="IPR050345">
    <property type="entry name" value="Aliph_Amidase/BUP"/>
</dbReference>
<proteinExistence type="predicted"/>
<dbReference type="RefSeq" id="WP_011417918.1">
    <property type="nucleotide sequence ID" value="NC_007759.1"/>
</dbReference>
<dbReference type="Proteomes" id="UP000001933">
    <property type="component" value="Chromosome"/>
</dbReference>
<dbReference type="CDD" id="cd07577">
    <property type="entry name" value="Ph0642_like"/>
    <property type="match status" value="1"/>
</dbReference>
<sequence length="268" mass="30115">MKAGFIQIGPVFGKVAENLQQTESLINCTKADLLVLPELFNTGYLFTAHQEVAELAEEIPGGRTTEFLCGMARRGGSFIVAGLAEREKGRFYNSAVLVSPRGYLGTYRKIHLFNEEKLWFQPGDRAPELYDLGICRIGIMICFDWFFPEFMRILSLKGADVICHCANLVLPFCQDAMKTRCLENHVYAITANRTGQDVRDGRTLSFTGKSQVTGPHADVLYQAGSIGDEVAVVDIDVSRARNKNLNPFNHLYRDRRVEFYRELCEGGK</sequence>
<accession>Q2LUZ0</accession>
<dbReference type="SUPFAM" id="SSF56317">
    <property type="entry name" value="Carbon-nitrogen hydrolase"/>
    <property type="match status" value="1"/>
</dbReference>
<dbReference type="OrthoDB" id="9811121at2"/>
<dbReference type="InterPro" id="IPR036526">
    <property type="entry name" value="C-N_Hydrolase_sf"/>
</dbReference>
<dbReference type="InterPro" id="IPR003010">
    <property type="entry name" value="C-N_Hydrolase"/>
</dbReference>
<reference evidence="3 4" key="1">
    <citation type="journal article" date="2007" name="Proc. Natl. Acad. Sci. U.S.A.">
        <title>The genome of Syntrophus aciditrophicus: life at the thermodynamic limit of microbial growth.</title>
        <authorList>
            <person name="McInerney M.J."/>
            <person name="Rohlin L."/>
            <person name="Mouttaki H."/>
            <person name="Kim U."/>
            <person name="Krupp R.S."/>
            <person name="Rios-Hernandez L."/>
            <person name="Sieber J."/>
            <person name="Struchtemeyer C.G."/>
            <person name="Bhattacharyya A."/>
            <person name="Campbell J.W."/>
            <person name="Gunsalus R.P."/>
        </authorList>
    </citation>
    <scope>NUCLEOTIDE SEQUENCE [LARGE SCALE GENOMIC DNA]</scope>
    <source>
        <strain evidence="3 4">SB</strain>
    </source>
</reference>
<name>Q2LUZ0_SYNAS</name>
<dbReference type="PANTHER" id="PTHR43674">
    <property type="entry name" value="NITRILASE C965.09-RELATED"/>
    <property type="match status" value="1"/>
</dbReference>